<dbReference type="PANTHER" id="PTHR45821">
    <property type="entry name" value="SNF2 DOMAIN-CONTAINING PROTEIN CLASSY 2-RELATED"/>
    <property type="match status" value="1"/>
</dbReference>
<dbReference type="GO" id="GO:0016787">
    <property type="term" value="F:hydrolase activity"/>
    <property type="evidence" value="ECO:0007669"/>
    <property type="project" value="UniProtKB-KW"/>
</dbReference>
<evidence type="ECO:0000256" key="6">
    <source>
        <dbReference type="ARBA" id="ARBA00023242"/>
    </source>
</evidence>
<feature type="compositionally biased region" description="Basic residues" evidence="7">
    <location>
        <begin position="117"/>
        <end position="128"/>
    </location>
</feature>
<name>A0AAV1C5G3_OLDCO</name>
<feature type="compositionally biased region" description="Basic and acidic residues" evidence="7">
    <location>
        <begin position="105"/>
        <end position="116"/>
    </location>
</feature>
<dbReference type="Pfam" id="PF00176">
    <property type="entry name" value="SNF2-rel_dom"/>
    <property type="match status" value="1"/>
</dbReference>
<protein>
    <submittedName>
        <fullName evidence="10">OLC1v1025740C1</fullName>
    </submittedName>
</protein>
<evidence type="ECO:0000256" key="5">
    <source>
        <dbReference type="ARBA" id="ARBA00022840"/>
    </source>
</evidence>
<dbReference type="CDD" id="cd18793">
    <property type="entry name" value="SF2_C_SNF"/>
    <property type="match status" value="1"/>
</dbReference>
<feature type="region of interest" description="Disordered" evidence="7">
    <location>
        <begin position="84"/>
        <end position="364"/>
    </location>
</feature>
<dbReference type="Gene3D" id="3.40.50.300">
    <property type="entry name" value="P-loop containing nucleotide triphosphate hydrolases"/>
    <property type="match status" value="1"/>
</dbReference>
<evidence type="ECO:0000313" key="10">
    <source>
        <dbReference type="EMBL" id="CAI9090869.1"/>
    </source>
</evidence>
<keyword evidence="11" id="KW-1185">Reference proteome</keyword>
<feature type="compositionally biased region" description="Low complexity" evidence="7">
    <location>
        <begin position="195"/>
        <end position="207"/>
    </location>
</feature>
<evidence type="ECO:0000256" key="2">
    <source>
        <dbReference type="ARBA" id="ARBA00022741"/>
    </source>
</evidence>
<dbReference type="PANTHER" id="PTHR45821:SF5">
    <property type="entry name" value="SNF2 DOMAIN-CONTAINING PROTEIN CLASSY 4"/>
    <property type="match status" value="1"/>
</dbReference>
<dbReference type="InterPro" id="IPR027417">
    <property type="entry name" value="P-loop_NTPase"/>
</dbReference>
<evidence type="ECO:0000256" key="7">
    <source>
        <dbReference type="SAM" id="MobiDB-lite"/>
    </source>
</evidence>
<feature type="compositionally biased region" description="Acidic residues" evidence="7">
    <location>
        <begin position="291"/>
        <end position="300"/>
    </location>
</feature>
<dbReference type="InterPro" id="IPR038718">
    <property type="entry name" value="SNF2-like_sf"/>
</dbReference>
<organism evidence="10 11">
    <name type="scientific">Oldenlandia corymbosa var. corymbosa</name>
    <dbReference type="NCBI Taxonomy" id="529605"/>
    <lineage>
        <taxon>Eukaryota</taxon>
        <taxon>Viridiplantae</taxon>
        <taxon>Streptophyta</taxon>
        <taxon>Embryophyta</taxon>
        <taxon>Tracheophyta</taxon>
        <taxon>Spermatophyta</taxon>
        <taxon>Magnoliopsida</taxon>
        <taxon>eudicotyledons</taxon>
        <taxon>Gunneridae</taxon>
        <taxon>Pentapetalae</taxon>
        <taxon>asterids</taxon>
        <taxon>lamiids</taxon>
        <taxon>Gentianales</taxon>
        <taxon>Rubiaceae</taxon>
        <taxon>Rubioideae</taxon>
        <taxon>Spermacoceae</taxon>
        <taxon>Hedyotis-Oldenlandia complex</taxon>
        <taxon>Oldenlandia</taxon>
    </lineage>
</organism>
<evidence type="ECO:0000256" key="4">
    <source>
        <dbReference type="ARBA" id="ARBA00022806"/>
    </source>
</evidence>
<dbReference type="InterPro" id="IPR044567">
    <property type="entry name" value="CLSY/DRD1"/>
</dbReference>
<gene>
    <name evidence="10" type="ORF">OLC1_LOCUS2929</name>
</gene>
<evidence type="ECO:0000259" key="8">
    <source>
        <dbReference type="PROSITE" id="PS51192"/>
    </source>
</evidence>
<dbReference type="InterPro" id="IPR014001">
    <property type="entry name" value="Helicase_ATP-bd"/>
</dbReference>
<feature type="compositionally biased region" description="Basic residues" evidence="7">
    <location>
        <begin position="92"/>
        <end position="104"/>
    </location>
</feature>
<accession>A0AAV1C5G3</accession>
<dbReference type="EMBL" id="OX459118">
    <property type="protein sequence ID" value="CAI9090869.1"/>
    <property type="molecule type" value="Genomic_DNA"/>
</dbReference>
<reference evidence="10" key="1">
    <citation type="submission" date="2023-03" db="EMBL/GenBank/DDBJ databases">
        <authorList>
            <person name="Julca I."/>
        </authorList>
    </citation>
    <scope>NUCLEOTIDE SEQUENCE</scope>
</reference>
<feature type="domain" description="Helicase C-terminal" evidence="9">
    <location>
        <begin position="982"/>
        <end position="1139"/>
    </location>
</feature>
<keyword evidence="3" id="KW-0378">Hydrolase</keyword>
<dbReference type="Gene3D" id="3.40.50.10810">
    <property type="entry name" value="Tandem AAA-ATPase domain"/>
    <property type="match status" value="1"/>
</dbReference>
<proteinExistence type="predicted"/>
<feature type="compositionally biased region" description="Low complexity" evidence="7">
    <location>
        <begin position="281"/>
        <end position="290"/>
    </location>
</feature>
<feature type="region of interest" description="Disordered" evidence="7">
    <location>
        <begin position="1"/>
        <end position="22"/>
    </location>
</feature>
<evidence type="ECO:0000256" key="1">
    <source>
        <dbReference type="ARBA" id="ARBA00004123"/>
    </source>
</evidence>
<dbReference type="GO" id="GO:0080188">
    <property type="term" value="P:gene silencing by siRNA-directed DNA methylation"/>
    <property type="evidence" value="ECO:0007669"/>
    <property type="project" value="InterPro"/>
</dbReference>
<dbReference type="PROSITE" id="PS51194">
    <property type="entry name" value="HELICASE_CTER"/>
    <property type="match status" value="1"/>
</dbReference>
<keyword evidence="2" id="KW-0547">Nucleotide-binding</keyword>
<dbReference type="InterPro" id="IPR001650">
    <property type="entry name" value="Helicase_C-like"/>
</dbReference>
<feature type="compositionally biased region" description="Low complexity" evidence="7">
    <location>
        <begin position="337"/>
        <end position="347"/>
    </location>
</feature>
<dbReference type="GO" id="GO:0005524">
    <property type="term" value="F:ATP binding"/>
    <property type="evidence" value="ECO:0007669"/>
    <property type="project" value="UniProtKB-KW"/>
</dbReference>
<dbReference type="PROSITE" id="PS51192">
    <property type="entry name" value="HELICASE_ATP_BIND_1"/>
    <property type="match status" value="1"/>
</dbReference>
<comment type="subcellular location">
    <subcellularLocation>
        <location evidence="1">Nucleus</location>
    </subcellularLocation>
</comment>
<keyword evidence="5" id="KW-0067">ATP-binding</keyword>
<dbReference type="SMART" id="SM00490">
    <property type="entry name" value="HELICc"/>
    <property type="match status" value="1"/>
</dbReference>
<feature type="domain" description="Helicase ATP-binding" evidence="8">
    <location>
        <begin position="675"/>
        <end position="871"/>
    </location>
</feature>
<dbReference type="InterPro" id="IPR049730">
    <property type="entry name" value="SNF2/RAD54-like_C"/>
</dbReference>
<feature type="compositionally biased region" description="Basic and acidic residues" evidence="7">
    <location>
        <begin position="431"/>
        <end position="445"/>
    </location>
</feature>
<dbReference type="SUPFAM" id="SSF52540">
    <property type="entry name" value="P-loop containing nucleoside triphosphate hydrolases"/>
    <property type="match status" value="2"/>
</dbReference>
<keyword evidence="6" id="KW-0539">Nucleus</keyword>
<keyword evidence="4" id="KW-0347">Helicase</keyword>
<dbReference type="AlphaFoldDB" id="A0AAV1C5G3"/>
<dbReference type="Pfam" id="PF00271">
    <property type="entry name" value="Helicase_C"/>
    <property type="match status" value="1"/>
</dbReference>
<feature type="compositionally biased region" description="Polar residues" evidence="7">
    <location>
        <begin position="173"/>
        <end position="182"/>
    </location>
</feature>
<dbReference type="Proteomes" id="UP001161247">
    <property type="component" value="Chromosome 1"/>
</dbReference>
<dbReference type="InterPro" id="IPR000330">
    <property type="entry name" value="SNF2_N"/>
</dbReference>
<evidence type="ECO:0000259" key="9">
    <source>
        <dbReference type="PROSITE" id="PS51194"/>
    </source>
</evidence>
<feature type="compositionally biased region" description="Low complexity" evidence="7">
    <location>
        <begin position="301"/>
        <end position="318"/>
    </location>
</feature>
<evidence type="ECO:0000256" key="3">
    <source>
        <dbReference type="ARBA" id="ARBA00022801"/>
    </source>
</evidence>
<evidence type="ECO:0000313" key="11">
    <source>
        <dbReference type="Proteomes" id="UP001161247"/>
    </source>
</evidence>
<sequence>MDQTSMLNYGDMDSRTSSVAQRTRAKIHESMLAVHKLNQKKKKKPNSVTAAVRKGKVWNRSDSSRKNEQLNAINAEDVVILDDDDEEVDRKIKARPKVMNTRKRNNVDKEVKEKLNPKKRKRTVRRSLHNHDSEEESDDGVQLLREMPALINDTSKRNPSVPDDDEGMDRDAQTVSKKSFVNASKRGKSYENRKSYSSSDSSAADFSSSEEDEDRNIQIMSKKSFVIPSEGGGGYETSKRSSIPAFSRPTEAEDLALQTSSKKSFVGPSNGGRSCDDRKSSSGSSGSDFSSSEEEDDSDDTFTGGESGSSDSQSDDSSYCTGVSQVESDDCNDTEGNAKLAKANAKKNSVDVTASEECERDVGDGFKKIRADGLDIWVDLNRTDKGKQQGRSVRLRPRSVNESEKKNSKFGTYSCPLRVDENESCDSSDEEGSHRSKERRKELRKPSKKRSLKSKSVGIKRVINSIVDSILGEGEALDEILASNKEEASAENALPLRFRFEDEDPPAPPEKQEWEKEVDGLFAELEMCLEVPDTDANTASMAEDHHVNDQMKNPVEECPFGGDHQLVLEEPTGILCRRCQIVCLEMKYIFPELKMPTPGKRDSVNSEPGGCSMFDEFQLGDSARDNYSALKPTKGDVLDLIPAKIRKDMYDHQLEGFKFLWKNVIGETRIEKLQSHLSNEGSGCIISHAPGTGKTCLSIAFIMSMMRFYPTCRPVIVAPHSMLLTWEHEFEKWDFGLPFYNLNSEELLGEETEIALPLHRFSRRPNEKDKRHFNRVAKLYSWAKQRSVLGVSYTLFEKLANGSIGEKGKKILLELPGFLVLDEGHTPRNKRSHMWEALTEVKTRRRIILSGTPFQNNVDELCNTLSLVNPKLSVYKKSFKSITELKVMIDPLVNVYKGSILQESLPGLKDMLVKLRPADQQKRALQLISDVRSFLEKVHLVALISVHPSLATKKMGSLFQESGLGLLDPSPNAGVKTKFVVALVALCAKLHEKVLIFSEYIKPLKFIKQQLEDKFSWTEGREVLYMDGKQDAKIRQSSINSLNAPESEVKVFLASTKACSEGINLVGASRVVLLDVVWNPSVERQAISRAYRLGQKKIVYVYHLITSGTLEEDKYEQQMKKHHLSERLFSCQDRENKKFSSAVAEDKVLEAMIDAKNLKDMFEDIVHDPKESNLFEDYNFLEPKD</sequence>
<dbReference type="GO" id="GO:0005634">
    <property type="term" value="C:nucleus"/>
    <property type="evidence" value="ECO:0007669"/>
    <property type="project" value="UniProtKB-SubCell"/>
</dbReference>
<feature type="region of interest" description="Disordered" evidence="7">
    <location>
        <begin position="379"/>
        <end position="454"/>
    </location>
</feature>
<dbReference type="SMART" id="SM00487">
    <property type="entry name" value="DEXDc"/>
    <property type="match status" value="1"/>
</dbReference>
<dbReference type="GO" id="GO:0004386">
    <property type="term" value="F:helicase activity"/>
    <property type="evidence" value="ECO:0007669"/>
    <property type="project" value="UniProtKB-KW"/>
</dbReference>